<proteinExistence type="predicted"/>
<dbReference type="Pfam" id="PF07907">
    <property type="entry name" value="YibE_F"/>
    <property type="match status" value="1"/>
</dbReference>
<dbReference type="PANTHER" id="PTHR41771:SF1">
    <property type="entry name" value="MEMBRANE PROTEIN"/>
    <property type="match status" value="1"/>
</dbReference>
<protein>
    <recommendedName>
        <fullName evidence="4">YibE/F family protein</fullName>
    </recommendedName>
</protein>
<feature type="transmembrane region" description="Helical" evidence="1">
    <location>
        <begin position="349"/>
        <end position="375"/>
    </location>
</feature>
<feature type="transmembrane region" description="Helical" evidence="1">
    <location>
        <begin position="123"/>
        <end position="144"/>
    </location>
</feature>
<feature type="transmembrane region" description="Helical" evidence="1">
    <location>
        <begin position="151"/>
        <end position="171"/>
    </location>
</feature>
<keyword evidence="1" id="KW-0472">Membrane</keyword>
<sequence length="381" mass="42857">MLNNKNICVPILLFVLFFSIFGNFCLAETNNDNPRSRDVIFKAKVLAVLEEKEKETEDGRNVRQQNLKLLGLEKEFKNKEIIFEGIGNIEIVGEKLYKEGEKLLILASFNSIDNSYTYYVYDYLRSGPLFFMVGFFLLILFLVGKWKGLRAVFSLFFTFLIIILYIVPKILDGADPVFVTLLGSFFILFFIIYMTEGFNAKSHIAALSTFISLLLVAAVSWLFIYFGKLSGAFNEDVFILLNIGQNVVNFKGLLLAGIIIGTLGVVDDVIISQVATAEQIIESNPHQGWQEVFKKSYKVGISHISSMTNTLFLAYAGASLPLLILFISPENPFSSFEQIISNEAISTEIIRALSGSIGIVLSVPLSTFLASWWFVRQKRKT</sequence>
<name>A0A2N2E960_9BACT</name>
<gene>
    <name evidence="2" type="ORF">CVU82_04175</name>
</gene>
<evidence type="ECO:0008006" key="4">
    <source>
        <dbReference type="Google" id="ProtNLM"/>
    </source>
</evidence>
<feature type="transmembrane region" description="Helical" evidence="1">
    <location>
        <begin position="311"/>
        <end position="329"/>
    </location>
</feature>
<dbReference type="AlphaFoldDB" id="A0A2N2E960"/>
<evidence type="ECO:0000256" key="1">
    <source>
        <dbReference type="SAM" id="Phobius"/>
    </source>
</evidence>
<evidence type="ECO:0000313" key="2">
    <source>
        <dbReference type="EMBL" id="PKM91216.1"/>
    </source>
</evidence>
<keyword evidence="1" id="KW-0812">Transmembrane</keyword>
<feature type="transmembrane region" description="Helical" evidence="1">
    <location>
        <begin position="177"/>
        <end position="194"/>
    </location>
</feature>
<feature type="transmembrane region" description="Helical" evidence="1">
    <location>
        <begin position="247"/>
        <end position="266"/>
    </location>
</feature>
<reference evidence="2 3" key="1">
    <citation type="journal article" date="2017" name="ISME J.">
        <title>Potential for microbial H2 and metal transformations associated with novel bacteria and archaea in deep terrestrial subsurface sediments.</title>
        <authorList>
            <person name="Hernsdorf A.W."/>
            <person name="Amano Y."/>
            <person name="Miyakawa K."/>
            <person name="Ise K."/>
            <person name="Suzuki Y."/>
            <person name="Anantharaman K."/>
            <person name="Probst A."/>
            <person name="Burstein D."/>
            <person name="Thomas B.C."/>
            <person name="Banfield J.F."/>
        </authorList>
    </citation>
    <scope>NUCLEOTIDE SEQUENCE [LARGE SCALE GENOMIC DNA]</scope>
    <source>
        <strain evidence="2">HGW-Falkowbacteria-1</strain>
    </source>
</reference>
<dbReference type="InterPro" id="IPR012507">
    <property type="entry name" value="YibE_F"/>
</dbReference>
<keyword evidence="1" id="KW-1133">Transmembrane helix</keyword>
<dbReference type="PANTHER" id="PTHR41771">
    <property type="entry name" value="MEMBRANE PROTEIN-RELATED"/>
    <property type="match status" value="1"/>
</dbReference>
<dbReference type="Proteomes" id="UP000233517">
    <property type="component" value="Unassembled WGS sequence"/>
</dbReference>
<comment type="caution">
    <text evidence="2">The sequence shown here is derived from an EMBL/GenBank/DDBJ whole genome shotgun (WGS) entry which is preliminary data.</text>
</comment>
<feature type="transmembrane region" description="Helical" evidence="1">
    <location>
        <begin position="206"/>
        <end position="227"/>
    </location>
</feature>
<dbReference type="EMBL" id="PHAI01000003">
    <property type="protein sequence ID" value="PKM91216.1"/>
    <property type="molecule type" value="Genomic_DNA"/>
</dbReference>
<evidence type="ECO:0000313" key="3">
    <source>
        <dbReference type="Proteomes" id="UP000233517"/>
    </source>
</evidence>
<organism evidence="2 3">
    <name type="scientific">Candidatus Falkowbacteria bacterium HGW-Falkowbacteria-1</name>
    <dbReference type="NCBI Taxonomy" id="2013768"/>
    <lineage>
        <taxon>Bacteria</taxon>
        <taxon>Candidatus Falkowiibacteriota</taxon>
    </lineage>
</organism>
<accession>A0A2N2E960</accession>